<comment type="caution">
    <text evidence="1">The sequence shown here is derived from an EMBL/GenBank/DDBJ whole genome shotgun (WGS) entry which is preliminary data.</text>
</comment>
<protein>
    <submittedName>
        <fullName evidence="1">15053_t:CDS:1</fullName>
    </submittedName>
</protein>
<keyword evidence="2" id="KW-1185">Reference proteome</keyword>
<gene>
    <name evidence="1" type="ORF">FCALED_LOCUS17454</name>
</gene>
<organism evidence="1 2">
    <name type="scientific">Funneliformis caledonium</name>
    <dbReference type="NCBI Taxonomy" id="1117310"/>
    <lineage>
        <taxon>Eukaryota</taxon>
        <taxon>Fungi</taxon>
        <taxon>Fungi incertae sedis</taxon>
        <taxon>Mucoromycota</taxon>
        <taxon>Glomeromycotina</taxon>
        <taxon>Glomeromycetes</taxon>
        <taxon>Glomerales</taxon>
        <taxon>Glomeraceae</taxon>
        <taxon>Funneliformis</taxon>
    </lineage>
</organism>
<sequence length="46" mass="5146">SNKRHYDGDQEDVQGNQIHCLLSETISTLESTGEHTSNTSNKEITK</sequence>
<evidence type="ECO:0000313" key="1">
    <source>
        <dbReference type="EMBL" id="CAG8769652.1"/>
    </source>
</evidence>
<proteinExistence type="predicted"/>
<dbReference type="AlphaFoldDB" id="A0A9N9J977"/>
<feature type="non-terminal residue" evidence="1">
    <location>
        <position position="1"/>
    </location>
</feature>
<dbReference type="EMBL" id="CAJVPQ010026775">
    <property type="protein sequence ID" value="CAG8769652.1"/>
    <property type="molecule type" value="Genomic_DNA"/>
</dbReference>
<feature type="non-terminal residue" evidence="1">
    <location>
        <position position="46"/>
    </location>
</feature>
<dbReference type="Proteomes" id="UP000789570">
    <property type="component" value="Unassembled WGS sequence"/>
</dbReference>
<name>A0A9N9J977_9GLOM</name>
<reference evidence="1" key="1">
    <citation type="submission" date="2021-06" db="EMBL/GenBank/DDBJ databases">
        <authorList>
            <person name="Kallberg Y."/>
            <person name="Tangrot J."/>
            <person name="Rosling A."/>
        </authorList>
    </citation>
    <scope>NUCLEOTIDE SEQUENCE</scope>
    <source>
        <strain evidence="1">UK204</strain>
    </source>
</reference>
<accession>A0A9N9J977</accession>
<evidence type="ECO:0000313" key="2">
    <source>
        <dbReference type="Proteomes" id="UP000789570"/>
    </source>
</evidence>